<dbReference type="SUPFAM" id="SSF56112">
    <property type="entry name" value="Protein kinase-like (PK-like)"/>
    <property type="match status" value="1"/>
</dbReference>
<keyword evidence="5" id="KW-0472">Membrane</keyword>
<keyword evidence="5" id="KW-0812">Transmembrane</keyword>
<feature type="coiled-coil region" evidence="4">
    <location>
        <begin position="563"/>
        <end position="597"/>
    </location>
</feature>
<dbReference type="PANTHER" id="PTHR33538:SF2">
    <property type="entry name" value="PROTEIN GAMETE EXPRESSED 1"/>
    <property type="match status" value="1"/>
</dbReference>
<dbReference type="CDD" id="cd23509">
    <property type="entry name" value="Gnk2-like"/>
    <property type="match status" value="1"/>
</dbReference>
<dbReference type="Pfam" id="PF07714">
    <property type="entry name" value="PK_Tyr_Ser-Thr"/>
    <property type="match status" value="1"/>
</dbReference>
<evidence type="ECO:0000259" key="7">
    <source>
        <dbReference type="PROSITE" id="PS51473"/>
    </source>
</evidence>
<keyword evidence="3" id="KW-0067">ATP-binding</keyword>
<evidence type="ECO:0000259" key="6">
    <source>
        <dbReference type="PROSITE" id="PS50011"/>
    </source>
</evidence>
<dbReference type="GO" id="GO:0005524">
    <property type="term" value="F:ATP binding"/>
    <property type="evidence" value="ECO:0007669"/>
    <property type="project" value="UniProtKB-UniRule"/>
</dbReference>
<evidence type="ECO:0000313" key="8">
    <source>
        <dbReference type="EMBL" id="KAA8530696.1"/>
    </source>
</evidence>
<dbReference type="PROSITE" id="PS51473">
    <property type="entry name" value="GNK2"/>
    <property type="match status" value="1"/>
</dbReference>
<keyword evidence="3" id="KW-0547">Nucleotide-binding</keyword>
<accession>A0A5J5AM16</accession>
<gene>
    <name evidence="8" type="ORF">F0562_005370</name>
</gene>
<sequence length="993" mass="112082">MAQCAETVSASGCKDCLTVAYGNIASCLPEADGRAFDAGCFLRYSDTAFFADNQTTNITPFLGGGGGSSKKKAIIGGVVGGVGLLLLIVALLLWYRHSRHHKTAPSGHMLGAAELQGPVGYSYKDLKSATKDFSDEYKLGEGGFGDVYKGILKNGNIVAVKKLDISSRARAEFDSEVKLISNVHHRNLIRLLGCCSKGPELLLVLEYMANGSLDKFLYGGKRGTLRLETKPKIADFGLARLLPADQSHLSTKFAGTLGYTAPEYAIHGQLSEKVDTYSFGIVVLEIISGRRCNETRVEHDTEFLLEEAWKLYEKDMHLNLVDETLDPDEYKEEDMKKIIEIALMCTQSPVSVRPTMSEVVVLLLSERSLELRRPTRPTFIDSEQRTRTDTPISTGSSTSNATASYTDFTVLLPQNCHSWDWGWFSSEGTTHSGKNPSENMLFSNDRVAEFSMEPLTNQKGVKLLENAERRLNGPNSCWQNAYQNLFAGCSKILETEEKRARFAWHLSDCFQKDSGRSPFPYCDTKSSMVKCLQMLDADAHKIYLEFYLETNSICHQLQTDSFKRQTERLINDLKKSAEFAEDKLENIEDRTEHILQSSDQIHNFLTSIDLQTQQVAKVSKNVEDHVNLVLEHSEAVYDKSKEIAASQSELREGQAKMKEKLDEGMAMLHDSYDNLGQEIINLRNEAVEIEKEIVKVGDAMSSKMKTLQGKADDIGNLAGESLHKQKKLLDGQSVALEGLETIRKFQSQAIEESRNTLQDLAEFGQRQQEELLQRQQQLQSAHDDLVENSKTILAAQEAFESKQASMFIAIDKLFALHNAMLLESRLFKAFFIYSISIFILYMLTSTKQTYTVRPRLYIGLCASFFIEFAILRYVTNGAEQQTWIISLVRTLFVLLASIQLLHAICTYRDYEVLNHQMLLTLIDKVNGMEREKELLWDMDSDVNWSSWVDIELPEDVDNIEDPDYRLPEEVAENSVATTSITRKYNLRNRHHHF</sequence>
<dbReference type="PROSITE" id="PS00107">
    <property type="entry name" value="PROTEIN_KINASE_ATP"/>
    <property type="match status" value="1"/>
</dbReference>
<dbReference type="GO" id="GO:0004672">
    <property type="term" value="F:protein kinase activity"/>
    <property type="evidence" value="ECO:0007669"/>
    <property type="project" value="InterPro"/>
</dbReference>
<feature type="domain" description="Gnk2-homologous" evidence="7">
    <location>
        <begin position="1"/>
        <end position="49"/>
    </location>
</feature>
<dbReference type="InterPro" id="IPR011009">
    <property type="entry name" value="Kinase-like_dom_sf"/>
</dbReference>
<reference evidence="8 9" key="1">
    <citation type="submission" date="2019-09" db="EMBL/GenBank/DDBJ databases">
        <title>A chromosome-level genome assembly of the Chinese tupelo Nyssa sinensis.</title>
        <authorList>
            <person name="Yang X."/>
            <person name="Kang M."/>
            <person name="Yang Y."/>
            <person name="Xiong H."/>
            <person name="Wang M."/>
            <person name="Zhang Z."/>
            <person name="Wang Z."/>
            <person name="Wu H."/>
            <person name="Ma T."/>
            <person name="Liu J."/>
            <person name="Xi Z."/>
        </authorList>
    </citation>
    <scope>NUCLEOTIDE SEQUENCE [LARGE SCALE GENOMIC DNA]</scope>
    <source>
        <strain evidence="8">J267</strain>
        <tissue evidence="8">Leaf</tissue>
    </source>
</reference>
<dbReference type="OrthoDB" id="377549at2759"/>
<protein>
    <recommendedName>
        <fullName evidence="10">Protein kinase domain-containing protein</fullName>
    </recommendedName>
</protein>
<evidence type="ECO:0008006" key="10">
    <source>
        <dbReference type="Google" id="ProtNLM"/>
    </source>
</evidence>
<dbReference type="Gene3D" id="1.10.510.10">
    <property type="entry name" value="Transferase(Phosphotransferase) domain 1"/>
    <property type="match status" value="1"/>
</dbReference>
<feature type="transmembrane region" description="Helical" evidence="5">
    <location>
        <begin position="826"/>
        <end position="844"/>
    </location>
</feature>
<dbReference type="InterPro" id="IPR017441">
    <property type="entry name" value="Protein_kinase_ATP_BS"/>
</dbReference>
<dbReference type="PANTHER" id="PTHR33538">
    <property type="entry name" value="PROTEIN GAMETE EXPRESSED 1"/>
    <property type="match status" value="1"/>
</dbReference>
<keyword evidence="5" id="KW-1133">Transmembrane helix</keyword>
<feature type="transmembrane region" description="Helical" evidence="5">
    <location>
        <begin position="881"/>
        <end position="901"/>
    </location>
</feature>
<dbReference type="InterPro" id="IPR000719">
    <property type="entry name" value="Prot_kinase_dom"/>
</dbReference>
<keyword evidence="2" id="KW-0677">Repeat</keyword>
<evidence type="ECO:0000256" key="5">
    <source>
        <dbReference type="SAM" id="Phobius"/>
    </source>
</evidence>
<dbReference type="EMBL" id="CM018043">
    <property type="protein sequence ID" value="KAA8530696.1"/>
    <property type="molecule type" value="Genomic_DNA"/>
</dbReference>
<keyword evidence="1" id="KW-0732">Signal</keyword>
<evidence type="ECO:0000256" key="1">
    <source>
        <dbReference type="ARBA" id="ARBA00022729"/>
    </source>
</evidence>
<feature type="transmembrane region" description="Helical" evidence="5">
    <location>
        <begin position="73"/>
        <end position="95"/>
    </location>
</feature>
<evidence type="ECO:0000256" key="3">
    <source>
        <dbReference type="PROSITE-ProRule" id="PRU10141"/>
    </source>
</evidence>
<dbReference type="InterPro" id="IPR001245">
    <property type="entry name" value="Ser-Thr/Tyr_kinase_cat_dom"/>
</dbReference>
<dbReference type="PROSITE" id="PS50011">
    <property type="entry name" value="PROTEIN_KINASE_DOM"/>
    <property type="match status" value="1"/>
</dbReference>
<dbReference type="FunFam" id="3.30.200.20:FF:000177">
    <property type="entry name" value="Cysteine-rich receptor-like protein kinase 2"/>
    <property type="match status" value="1"/>
</dbReference>
<dbReference type="Gene3D" id="3.30.430.20">
    <property type="entry name" value="Gnk2 domain, C-X8-C-X2-C motif"/>
    <property type="match status" value="1"/>
</dbReference>
<keyword evidence="4" id="KW-0175">Coiled coil</keyword>
<evidence type="ECO:0000256" key="4">
    <source>
        <dbReference type="SAM" id="Coils"/>
    </source>
</evidence>
<feature type="domain" description="Protein kinase" evidence="6">
    <location>
        <begin position="133"/>
        <end position="344"/>
    </location>
</feature>
<evidence type="ECO:0000313" key="9">
    <source>
        <dbReference type="Proteomes" id="UP000325577"/>
    </source>
</evidence>
<proteinExistence type="predicted"/>
<dbReference type="Proteomes" id="UP000325577">
    <property type="component" value="Linkage Group LG2"/>
</dbReference>
<feature type="binding site" evidence="3">
    <location>
        <position position="162"/>
    </location>
    <ligand>
        <name>ATP</name>
        <dbReference type="ChEBI" id="CHEBI:30616"/>
    </ligand>
</feature>
<evidence type="ECO:0000256" key="2">
    <source>
        <dbReference type="ARBA" id="ARBA00022737"/>
    </source>
</evidence>
<feature type="coiled-coil region" evidence="4">
    <location>
        <begin position="643"/>
        <end position="692"/>
    </location>
</feature>
<organism evidence="8 9">
    <name type="scientific">Nyssa sinensis</name>
    <dbReference type="NCBI Taxonomy" id="561372"/>
    <lineage>
        <taxon>Eukaryota</taxon>
        <taxon>Viridiplantae</taxon>
        <taxon>Streptophyta</taxon>
        <taxon>Embryophyta</taxon>
        <taxon>Tracheophyta</taxon>
        <taxon>Spermatophyta</taxon>
        <taxon>Magnoliopsida</taxon>
        <taxon>eudicotyledons</taxon>
        <taxon>Gunneridae</taxon>
        <taxon>Pentapetalae</taxon>
        <taxon>asterids</taxon>
        <taxon>Cornales</taxon>
        <taxon>Nyssaceae</taxon>
        <taxon>Nyssa</taxon>
    </lineage>
</organism>
<dbReference type="InterPro" id="IPR002902">
    <property type="entry name" value="GNK2"/>
</dbReference>
<dbReference type="InterPro" id="IPR038408">
    <property type="entry name" value="GNK2_sf"/>
</dbReference>
<feature type="transmembrane region" description="Helical" evidence="5">
    <location>
        <begin position="856"/>
        <end position="875"/>
    </location>
</feature>
<dbReference type="AlphaFoldDB" id="A0A5J5AM16"/>
<name>A0A5J5AM16_9ASTE</name>
<keyword evidence="9" id="KW-1185">Reference proteome</keyword>
<dbReference type="Gene3D" id="3.30.200.20">
    <property type="entry name" value="Phosphorylase Kinase, domain 1"/>
    <property type="match status" value="1"/>
</dbReference>
<dbReference type="Pfam" id="PF00069">
    <property type="entry name" value="Pkinase"/>
    <property type="match status" value="1"/>
</dbReference>
<dbReference type="InterPro" id="IPR040346">
    <property type="entry name" value="GEX1/Brambleberry"/>
</dbReference>